<keyword evidence="14" id="KW-0902">Two-component regulatory system</keyword>
<comment type="similarity">
    <text evidence="3">In the N-terminal section; belongs to the leguminous lectin family.</text>
</comment>
<dbReference type="Pfam" id="PF03924">
    <property type="entry name" value="CHASE"/>
    <property type="match status" value="1"/>
</dbReference>
<dbReference type="PROSITE" id="PS00107">
    <property type="entry name" value="PROTEIN_KINASE_ATP"/>
    <property type="match status" value="1"/>
</dbReference>
<dbReference type="PROSITE" id="PS50011">
    <property type="entry name" value="PROTEIN_KINASE_DOM"/>
    <property type="match status" value="1"/>
</dbReference>
<evidence type="ECO:0000256" key="4">
    <source>
        <dbReference type="ARBA" id="ARBA00010217"/>
    </source>
</evidence>
<evidence type="ECO:0000256" key="5">
    <source>
        <dbReference type="ARBA" id="ARBA00022475"/>
    </source>
</evidence>
<dbReference type="PANTHER" id="PTHR27007">
    <property type="match status" value="1"/>
</dbReference>
<sequence length="945" mass="106051">MSWMQSAPHGRRSRAKASAGQGRCWSAGGSPEEMTGAVLAEKGRAAAWLDRMRRLQLPARTLQSHLHNSHHLNSRNVWKRCHWMALVLCWVLGWSVFSFWIVSSMRSQIVEMRREVLANMCEERARLLQDQVKTSMNKLQALTIVVSTFHDSKIPSAIDQVSFARYAERTAFERRPLTSGLAYAPRVMHAERELFEQQQAWSIKMVRSSTKTMNSSYERSPEEEEYAPIIFTQDAYKHVVSVDMLSGNEDRENVLRARESGKVALSAPFKMHNNHTGVILTYAVYSSKLRSNATAQDRVQSAIGYLGGIFDIETHVDSLLHQLAGKQSIMLNLYDTSDDSPISMYGTNETADTSGLCHTCSLDFGDPSRQYQMHCRFLQRPPWPWLAIVSSCGSLVVSLLIGYIVKGADVIQAKHGLMSVEQQDKLNDTERSTKFITNVKELLSSASNIQSLSSRLSNLNIKLGSISLLGLVLCILLIAAFDRPFNQGSGKRRGDGNIMLKKFGWSRRRLLVSTLHGNTDGKASKYQEETTQIQNGTVRPHLQAHKSNILTTVGPWIAIVSVIMVVLGIAIWLLLWCNRRKRVQQNDLELLGGITGPRRFQLHELAAATSNFADEKKLGRGGFGHVYKGYLRDQDLHVAIKVLSKKQSSQEQSEQGLREFKAEVKVMAQLRHRNIVKLVGWCDSKKRLLLVYELMAQGSLDKHLYDPEKLLTWQQRFKIVLDLGSGLLYLHRDCENCIVHGDIKPANVMLDASHNAKLGDFGLARLVEHGGEPQTTQVVAGTPGYIDPEFVNNRWPRTELDVYSFGVVLLEIACGKPPASRQPNGASSLLAWVHGLYDHGLALDAADRRLNGEFDRQQMERVIVAGLWCAHQDSTQRPSIVQAMDVLRSADAEMPVIPAAREARHIRSMEEQAYSDLPVEDRSVRGVTPSAYFTSKDSVYLLAEE</sequence>
<keyword evidence="10" id="KW-0418">Kinase</keyword>
<keyword evidence="11 18" id="KW-0067">ATP-binding</keyword>
<evidence type="ECO:0000256" key="6">
    <source>
        <dbReference type="ARBA" id="ARBA00022679"/>
    </source>
</evidence>
<dbReference type="InterPro" id="IPR006189">
    <property type="entry name" value="CHASE_dom"/>
</dbReference>
<dbReference type="FunFam" id="3.30.450.350:FF:000001">
    <property type="entry name" value="Histidine kinase 4"/>
    <property type="match status" value="1"/>
</dbReference>
<feature type="domain" description="Protein kinase" evidence="21">
    <location>
        <begin position="612"/>
        <end position="897"/>
    </location>
</feature>
<keyword evidence="6" id="KW-0808">Transferase</keyword>
<keyword evidence="7 20" id="KW-0812">Transmembrane</keyword>
<dbReference type="PROSITE" id="PS50839">
    <property type="entry name" value="CHASE"/>
    <property type="match status" value="1"/>
</dbReference>
<keyword evidence="8" id="KW-0732">Signal</keyword>
<keyword evidence="16" id="KW-0675">Receptor</keyword>
<reference evidence="23" key="1">
    <citation type="submission" date="2018-04" db="EMBL/GenBank/DDBJ databases">
        <title>WGS assembly of Panicum hallii.</title>
        <authorList>
            <person name="Lovell J."/>
            <person name="Jenkins J."/>
            <person name="Lowry D."/>
            <person name="Mamidi S."/>
            <person name="Sreedasyam A."/>
            <person name="Weng X."/>
            <person name="Barry K."/>
            <person name="Bonette J."/>
            <person name="Campitelli B."/>
            <person name="Daum C."/>
            <person name="Gordon S."/>
            <person name="Gould B."/>
            <person name="Lipzen A."/>
            <person name="Macqueen A."/>
            <person name="Palacio-Mejia J."/>
            <person name="Plott C."/>
            <person name="Shakirov E."/>
            <person name="Shu S."/>
            <person name="Yoshinaga Y."/>
            <person name="Zane M."/>
            <person name="Rokhsar D."/>
            <person name="Grimwood J."/>
            <person name="Schmutz J."/>
            <person name="Juenger T."/>
        </authorList>
    </citation>
    <scope>NUCLEOTIDE SEQUENCE [LARGE SCALE GENOMIC DNA]</scope>
    <source>
        <strain evidence="23">FIL2</strain>
    </source>
</reference>
<dbReference type="GO" id="GO:0005886">
    <property type="term" value="C:plasma membrane"/>
    <property type="evidence" value="ECO:0007669"/>
    <property type="project" value="UniProtKB-SubCell"/>
</dbReference>
<dbReference type="GO" id="GO:0012505">
    <property type="term" value="C:endomembrane system"/>
    <property type="evidence" value="ECO:0007669"/>
    <property type="project" value="UniProtKB-SubCell"/>
</dbReference>
<dbReference type="Gene3D" id="1.10.510.10">
    <property type="entry name" value="Transferase(Phosphotransferase) domain 1"/>
    <property type="match status" value="1"/>
</dbReference>
<feature type="transmembrane region" description="Helical" evidence="20">
    <location>
        <begin position="83"/>
        <end position="102"/>
    </location>
</feature>
<dbReference type="Gramene" id="PAN10442">
    <property type="protein sequence ID" value="PAN10442"/>
    <property type="gene ID" value="PAHAL_2G094500"/>
</dbReference>
<accession>A0A2S3GXD7</accession>
<evidence type="ECO:0008006" key="24">
    <source>
        <dbReference type="Google" id="ProtNLM"/>
    </source>
</evidence>
<dbReference type="InterPro" id="IPR017441">
    <property type="entry name" value="Protein_kinase_ATP_BS"/>
</dbReference>
<comment type="subcellular location">
    <subcellularLocation>
        <location evidence="2">Cell membrane</location>
        <topology evidence="2">Single-pass type I membrane protein</topology>
    </subcellularLocation>
    <subcellularLocation>
        <location evidence="1">Endomembrane system</location>
        <topology evidence="1">Multi-pass membrane protein</topology>
    </subcellularLocation>
</comment>
<evidence type="ECO:0000256" key="16">
    <source>
        <dbReference type="ARBA" id="ARBA00023170"/>
    </source>
</evidence>
<dbReference type="GO" id="GO:0000160">
    <property type="term" value="P:phosphorelay signal transduction system"/>
    <property type="evidence" value="ECO:0007669"/>
    <property type="project" value="UniProtKB-KW"/>
</dbReference>
<evidence type="ECO:0000256" key="20">
    <source>
        <dbReference type="SAM" id="Phobius"/>
    </source>
</evidence>
<evidence type="ECO:0000256" key="10">
    <source>
        <dbReference type="ARBA" id="ARBA00022777"/>
    </source>
</evidence>
<dbReference type="SMART" id="SM00220">
    <property type="entry name" value="S_TKc"/>
    <property type="match status" value="1"/>
</dbReference>
<dbReference type="Gene3D" id="3.30.450.350">
    <property type="entry name" value="CHASE domain"/>
    <property type="match status" value="1"/>
</dbReference>
<dbReference type="EMBL" id="CM008047">
    <property type="protein sequence ID" value="PAN10442.1"/>
    <property type="molecule type" value="Genomic_DNA"/>
</dbReference>
<evidence type="ECO:0000256" key="7">
    <source>
        <dbReference type="ARBA" id="ARBA00022692"/>
    </source>
</evidence>
<name>A0A2S3GXD7_9POAL</name>
<evidence type="ECO:0000256" key="11">
    <source>
        <dbReference type="ARBA" id="ARBA00022840"/>
    </source>
</evidence>
<dbReference type="InterPro" id="IPR042240">
    <property type="entry name" value="CHASE_sf"/>
</dbReference>
<evidence type="ECO:0000256" key="2">
    <source>
        <dbReference type="ARBA" id="ARBA00004251"/>
    </source>
</evidence>
<organism evidence="23">
    <name type="scientific">Panicum hallii</name>
    <dbReference type="NCBI Taxonomy" id="206008"/>
    <lineage>
        <taxon>Eukaryota</taxon>
        <taxon>Viridiplantae</taxon>
        <taxon>Streptophyta</taxon>
        <taxon>Embryophyta</taxon>
        <taxon>Tracheophyta</taxon>
        <taxon>Spermatophyta</taxon>
        <taxon>Magnoliopsida</taxon>
        <taxon>Liliopsida</taxon>
        <taxon>Poales</taxon>
        <taxon>Poaceae</taxon>
        <taxon>PACMAD clade</taxon>
        <taxon>Panicoideae</taxon>
        <taxon>Panicodae</taxon>
        <taxon>Paniceae</taxon>
        <taxon>Panicinae</taxon>
        <taxon>Panicum</taxon>
        <taxon>Panicum sect. Panicum</taxon>
    </lineage>
</organism>
<keyword evidence="9 18" id="KW-0547">Nucleotide-binding</keyword>
<dbReference type="SMART" id="SM01079">
    <property type="entry name" value="CHASE"/>
    <property type="match status" value="1"/>
</dbReference>
<evidence type="ECO:0000256" key="19">
    <source>
        <dbReference type="SAM" id="MobiDB-lite"/>
    </source>
</evidence>
<feature type="domain" description="CHASE" evidence="22">
    <location>
        <begin position="154"/>
        <end position="374"/>
    </location>
</feature>
<gene>
    <name evidence="23" type="ORF">PAHAL_2G094500</name>
</gene>
<evidence type="ECO:0000256" key="3">
    <source>
        <dbReference type="ARBA" id="ARBA00008536"/>
    </source>
</evidence>
<dbReference type="GO" id="GO:0005524">
    <property type="term" value="F:ATP binding"/>
    <property type="evidence" value="ECO:0007669"/>
    <property type="project" value="UniProtKB-UniRule"/>
</dbReference>
<dbReference type="InterPro" id="IPR011009">
    <property type="entry name" value="Kinase-like_dom_sf"/>
</dbReference>
<dbReference type="InterPro" id="IPR000719">
    <property type="entry name" value="Prot_kinase_dom"/>
</dbReference>
<dbReference type="GO" id="GO:0002229">
    <property type="term" value="P:defense response to oomycetes"/>
    <property type="evidence" value="ECO:0007669"/>
    <property type="project" value="UniProtKB-ARBA"/>
</dbReference>
<feature type="transmembrane region" description="Helical" evidence="20">
    <location>
        <begin position="463"/>
        <end position="481"/>
    </location>
</feature>
<dbReference type="Gene3D" id="6.10.250.1190">
    <property type="match status" value="1"/>
</dbReference>
<dbReference type="InterPro" id="IPR050528">
    <property type="entry name" value="L-type_Lectin-RKs"/>
</dbReference>
<evidence type="ECO:0000259" key="22">
    <source>
        <dbReference type="PROSITE" id="PS50839"/>
    </source>
</evidence>
<evidence type="ECO:0000256" key="9">
    <source>
        <dbReference type="ARBA" id="ARBA00022741"/>
    </source>
</evidence>
<feature type="region of interest" description="Disordered" evidence="19">
    <location>
        <begin position="1"/>
        <end position="29"/>
    </location>
</feature>
<feature type="transmembrane region" description="Helical" evidence="20">
    <location>
        <begin position="556"/>
        <end position="576"/>
    </location>
</feature>
<proteinExistence type="inferred from homology"/>
<dbReference type="FunFam" id="3.30.200.20:FF:000168">
    <property type="entry name" value="L-type lectin-domain containing receptor kinase IX.1"/>
    <property type="match status" value="1"/>
</dbReference>
<keyword evidence="17" id="KW-0325">Glycoprotein</keyword>
<evidence type="ECO:0000256" key="1">
    <source>
        <dbReference type="ARBA" id="ARBA00004127"/>
    </source>
</evidence>
<comment type="similarity">
    <text evidence="4">In the C-terminal section; belongs to the protein kinase superfamily. Ser/Thr protein kinase family.</text>
</comment>
<evidence type="ECO:0000256" key="18">
    <source>
        <dbReference type="PROSITE-ProRule" id="PRU10141"/>
    </source>
</evidence>
<keyword evidence="13 20" id="KW-1133">Transmembrane helix</keyword>
<feature type="binding site" evidence="18">
    <location>
        <position position="641"/>
    </location>
    <ligand>
        <name>ATP</name>
        <dbReference type="ChEBI" id="CHEBI:30616"/>
    </ligand>
</feature>
<dbReference type="Pfam" id="PF00069">
    <property type="entry name" value="Pkinase"/>
    <property type="match status" value="1"/>
</dbReference>
<evidence type="ECO:0000259" key="21">
    <source>
        <dbReference type="PROSITE" id="PS50011"/>
    </source>
</evidence>
<dbReference type="SUPFAM" id="SSF56112">
    <property type="entry name" value="Protein kinase-like (PK-like)"/>
    <property type="match status" value="1"/>
</dbReference>
<keyword evidence="12" id="KW-0932">Cytokinin signaling pathway</keyword>
<dbReference type="FunFam" id="1.10.510.10:FF:000240">
    <property type="entry name" value="Lectin-domain containing receptor kinase A4.3"/>
    <property type="match status" value="1"/>
</dbReference>
<evidence type="ECO:0000256" key="17">
    <source>
        <dbReference type="ARBA" id="ARBA00023180"/>
    </source>
</evidence>
<evidence type="ECO:0000313" key="23">
    <source>
        <dbReference type="EMBL" id="PAN10442.1"/>
    </source>
</evidence>
<dbReference type="GO" id="GO:0009736">
    <property type="term" value="P:cytokinin-activated signaling pathway"/>
    <property type="evidence" value="ECO:0007669"/>
    <property type="project" value="UniProtKB-KW"/>
</dbReference>
<feature type="transmembrane region" description="Helical" evidence="20">
    <location>
        <begin position="383"/>
        <end position="405"/>
    </location>
</feature>
<evidence type="ECO:0000256" key="15">
    <source>
        <dbReference type="ARBA" id="ARBA00023136"/>
    </source>
</evidence>
<evidence type="ECO:0000256" key="12">
    <source>
        <dbReference type="ARBA" id="ARBA00022864"/>
    </source>
</evidence>
<evidence type="ECO:0000256" key="13">
    <source>
        <dbReference type="ARBA" id="ARBA00022989"/>
    </source>
</evidence>
<protein>
    <recommendedName>
        <fullName evidence="24">Protein kinase domain-containing protein</fullName>
    </recommendedName>
</protein>
<dbReference type="InterPro" id="IPR008271">
    <property type="entry name" value="Ser/Thr_kinase_AS"/>
</dbReference>
<dbReference type="Gene3D" id="3.30.200.20">
    <property type="entry name" value="Phosphorylase Kinase, domain 1"/>
    <property type="match status" value="1"/>
</dbReference>
<evidence type="ECO:0000256" key="8">
    <source>
        <dbReference type="ARBA" id="ARBA00022729"/>
    </source>
</evidence>
<dbReference type="Proteomes" id="UP000243499">
    <property type="component" value="Chromosome 2"/>
</dbReference>
<dbReference type="GO" id="GO:0004673">
    <property type="term" value="F:protein histidine kinase activity"/>
    <property type="evidence" value="ECO:0007669"/>
    <property type="project" value="UniProtKB-ARBA"/>
</dbReference>
<evidence type="ECO:0000256" key="14">
    <source>
        <dbReference type="ARBA" id="ARBA00023012"/>
    </source>
</evidence>
<dbReference type="PROSITE" id="PS00108">
    <property type="entry name" value="PROTEIN_KINASE_ST"/>
    <property type="match status" value="1"/>
</dbReference>
<keyword evidence="5" id="KW-1003">Cell membrane</keyword>
<dbReference type="AlphaFoldDB" id="A0A2S3GXD7"/>
<keyword evidence="15 20" id="KW-0472">Membrane</keyword>